<dbReference type="SMART" id="SM00260">
    <property type="entry name" value="CheW"/>
    <property type="match status" value="1"/>
</dbReference>
<dbReference type="PANTHER" id="PTHR22617:SF23">
    <property type="entry name" value="CHEMOTAXIS PROTEIN CHEW"/>
    <property type="match status" value="1"/>
</dbReference>
<dbReference type="GO" id="GO:0006935">
    <property type="term" value="P:chemotaxis"/>
    <property type="evidence" value="ECO:0007669"/>
    <property type="project" value="InterPro"/>
</dbReference>
<evidence type="ECO:0000313" key="3">
    <source>
        <dbReference type="Proteomes" id="UP001138661"/>
    </source>
</evidence>
<protein>
    <submittedName>
        <fullName evidence="2">Chemotaxis protein CheW</fullName>
    </submittedName>
</protein>
<dbReference type="RefSeq" id="WP_219505214.1">
    <property type="nucleotide sequence ID" value="NZ_JAHXDN010000005.1"/>
</dbReference>
<dbReference type="GO" id="GO:0007165">
    <property type="term" value="P:signal transduction"/>
    <property type="evidence" value="ECO:0007669"/>
    <property type="project" value="InterPro"/>
</dbReference>
<evidence type="ECO:0000259" key="1">
    <source>
        <dbReference type="PROSITE" id="PS50851"/>
    </source>
</evidence>
<gene>
    <name evidence="2" type="ORF">KX928_17275</name>
</gene>
<name>A0A9X1K1S7_9RHOB</name>
<keyword evidence="3" id="KW-1185">Reference proteome</keyword>
<proteinExistence type="predicted"/>
<dbReference type="Pfam" id="PF01584">
    <property type="entry name" value="CheW"/>
    <property type="match status" value="1"/>
</dbReference>
<dbReference type="GO" id="GO:0005829">
    <property type="term" value="C:cytosol"/>
    <property type="evidence" value="ECO:0007669"/>
    <property type="project" value="TreeGrafter"/>
</dbReference>
<dbReference type="PANTHER" id="PTHR22617">
    <property type="entry name" value="CHEMOTAXIS SENSOR HISTIDINE KINASE-RELATED"/>
    <property type="match status" value="1"/>
</dbReference>
<dbReference type="InterPro" id="IPR039315">
    <property type="entry name" value="CheW"/>
</dbReference>
<evidence type="ECO:0000313" key="2">
    <source>
        <dbReference type="EMBL" id="MBW4709544.1"/>
    </source>
</evidence>
<dbReference type="AlphaFoldDB" id="A0A9X1K1S7"/>
<feature type="domain" description="CheW-like" evidence="1">
    <location>
        <begin position="12"/>
        <end position="152"/>
    </location>
</feature>
<comment type="caution">
    <text evidence="2">The sequence shown here is derived from an EMBL/GenBank/DDBJ whole genome shotgun (WGS) entry which is preliminary data.</text>
</comment>
<reference evidence="2" key="1">
    <citation type="submission" date="2021-07" db="EMBL/GenBank/DDBJ databases">
        <title>Roseobacter insulae sp. nov., isolated from a tidal flat.</title>
        <authorList>
            <person name="Park S."/>
            <person name="Yoon J.-H."/>
        </authorList>
    </citation>
    <scope>NUCLEOTIDE SEQUENCE</scope>
    <source>
        <strain evidence="2">YSTF-M11</strain>
    </source>
</reference>
<sequence length="160" mass="17222">MSDVDASQKPTIIELLSFRVGGQDYAIDVASTREIRGWTTPSELPDTPAHILGVINLRGDVLPLLDLAARLGLKTPEVNERSVIIVTEVDNRTVGLLVDAVSDIIAPSQEEMQQPPEAAKGNDDPCVRALTIIGEKMIRVLELSSVMPSTVATPERLVSA</sequence>
<accession>A0A9X1K1S7</accession>
<dbReference type="EMBL" id="JAHXDN010000005">
    <property type="protein sequence ID" value="MBW4709544.1"/>
    <property type="molecule type" value="Genomic_DNA"/>
</dbReference>
<organism evidence="2 3">
    <name type="scientific">Roseobacter insulae</name>
    <dbReference type="NCBI Taxonomy" id="2859783"/>
    <lineage>
        <taxon>Bacteria</taxon>
        <taxon>Pseudomonadati</taxon>
        <taxon>Pseudomonadota</taxon>
        <taxon>Alphaproteobacteria</taxon>
        <taxon>Rhodobacterales</taxon>
        <taxon>Roseobacteraceae</taxon>
        <taxon>Roseobacter</taxon>
    </lineage>
</organism>
<dbReference type="InterPro" id="IPR002545">
    <property type="entry name" value="CheW-lke_dom"/>
</dbReference>
<dbReference type="Proteomes" id="UP001138661">
    <property type="component" value="Unassembled WGS sequence"/>
</dbReference>
<dbReference type="CDD" id="cd00732">
    <property type="entry name" value="CheW"/>
    <property type="match status" value="1"/>
</dbReference>
<dbReference type="PROSITE" id="PS50851">
    <property type="entry name" value="CHEW"/>
    <property type="match status" value="1"/>
</dbReference>